<keyword evidence="3" id="KW-1185">Reference proteome</keyword>
<dbReference type="RefSeq" id="WP_207853308.1">
    <property type="nucleotide sequence ID" value="NZ_JAFVMG010000002.1"/>
</dbReference>
<sequence>MKACSTIGQQTFGDVAPAFADLTDRVLFDEIWERPGLSPRDKSMITVSALVALYRVNELPPHLEKALNNGVALNELKDLITHLAFYAGWPAASTALGALRGVIQRRGVSEDQQGTDQ</sequence>
<comment type="caution">
    <text evidence="2">The sequence shown here is derived from an EMBL/GenBank/DDBJ whole genome shotgun (WGS) entry which is preliminary data.</text>
</comment>
<gene>
    <name evidence="2" type="ORF">J2D75_04680</name>
</gene>
<dbReference type="Proteomes" id="UP000664399">
    <property type="component" value="Unassembled WGS sequence"/>
</dbReference>
<dbReference type="InterPro" id="IPR029032">
    <property type="entry name" value="AhpD-like"/>
</dbReference>
<dbReference type="Gene3D" id="1.20.1290.10">
    <property type="entry name" value="AhpD-like"/>
    <property type="match status" value="1"/>
</dbReference>
<name>A0ABS3LJK2_9PROT</name>
<feature type="domain" description="Carboxymuconolactone decarboxylase-like" evidence="1">
    <location>
        <begin position="17"/>
        <end position="100"/>
    </location>
</feature>
<evidence type="ECO:0000259" key="1">
    <source>
        <dbReference type="Pfam" id="PF02627"/>
    </source>
</evidence>
<reference evidence="2 3" key="1">
    <citation type="submission" date="2021-03" db="EMBL/GenBank/DDBJ databases">
        <title>The complete genome sequence of Acetobacter suratthaniensis TBRC 1719.</title>
        <authorList>
            <person name="Charoenyingcharoen P."/>
            <person name="Yukphan P."/>
        </authorList>
    </citation>
    <scope>NUCLEOTIDE SEQUENCE [LARGE SCALE GENOMIC DNA]</scope>
    <source>
        <strain evidence="2 3">TBRC 1719</strain>
    </source>
</reference>
<organism evidence="2 3">
    <name type="scientific">Acetobacter suratthaniensis</name>
    <dbReference type="NCBI Taxonomy" id="1502841"/>
    <lineage>
        <taxon>Bacteria</taxon>
        <taxon>Pseudomonadati</taxon>
        <taxon>Pseudomonadota</taxon>
        <taxon>Alphaproteobacteria</taxon>
        <taxon>Acetobacterales</taxon>
        <taxon>Acetobacteraceae</taxon>
        <taxon>Acetobacter</taxon>
    </lineage>
</organism>
<proteinExistence type="predicted"/>
<evidence type="ECO:0000313" key="3">
    <source>
        <dbReference type="Proteomes" id="UP000664399"/>
    </source>
</evidence>
<dbReference type="InterPro" id="IPR052512">
    <property type="entry name" value="4CMD/NDH-1_regulator"/>
</dbReference>
<dbReference type="Pfam" id="PF02627">
    <property type="entry name" value="CMD"/>
    <property type="match status" value="1"/>
</dbReference>
<dbReference type="PANTHER" id="PTHR33570">
    <property type="entry name" value="4-CARBOXYMUCONOLACTONE DECARBOXYLASE FAMILY PROTEIN"/>
    <property type="match status" value="1"/>
</dbReference>
<dbReference type="PANTHER" id="PTHR33570:SF9">
    <property type="entry name" value="BLL4600 PROTEIN"/>
    <property type="match status" value="1"/>
</dbReference>
<dbReference type="InterPro" id="IPR003779">
    <property type="entry name" value="CMD-like"/>
</dbReference>
<dbReference type="SUPFAM" id="SSF69118">
    <property type="entry name" value="AhpD-like"/>
    <property type="match status" value="1"/>
</dbReference>
<protein>
    <submittedName>
        <fullName evidence="2">Carboxymuconolactone decarboxylase family protein</fullName>
    </submittedName>
</protein>
<evidence type="ECO:0000313" key="2">
    <source>
        <dbReference type="EMBL" id="MBO1327771.1"/>
    </source>
</evidence>
<accession>A0ABS3LJK2</accession>
<dbReference type="EMBL" id="JAFVMG010000002">
    <property type="protein sequence ID" value="MBO1327771.1"/>
    <property type="molecule type" value="Genomic_DNA"/>
</dbReference>